<evidence type="ECO:0000313" key="2">
    <source>
        <dbReference type="Proteomes" id="UP000705867"/>
    </source>
</evidence>
<proteinExistence type="predicted"/>
<dbReference type="GO" id="GO:0019867">
    <property type="term" value="C:outer membrane"/>
    <property type="evidence" value="ECO:0007669"/>
    <property type="project" value="InterPro"/>
</dbReference>
<evidence type="ECO:0008006" key="3">
    <source>
        <dbReference type="Google" id="ProtNLM"/>
    </source>
</evidence>
<accession>A0A953JAB9</accession>
<dbReference type="PROSITE" id="PS51257">
    <property type="entry name" value="PROKAR_LIPOPROTEIN"/>
    <property type="match status" value="1"/>
</dbReference>
<dbReference type="GO" id="GO:0043165">
    <property type="term" value="P:Gram-negative-bacterium-type cell outer membrane assembly"/>
    <property type="evidence" value="ECO:0007669"/>
    <property type="project" value="InterPro"/>
</dbReference>
<reference evidence="1" key="1">
    <citation type="journal article" date="2021" name="bioRxiv">
        <title>Unraveling nitrogen, sulfur and carbon metabolic pathways and microbial community transcriptional responses to substrate deprivation and toxicity stresses in a bioreactor mimicking anoxic brackish coastal sediment conditions.</title>
        <authorList>
            <person name="Martins P.D."/>
            <person name="Echeveste M.J."/>
            <person name="Arshad A."/>
            <person name="Kurth J."/>
            <person name="Ouboter H."/>
            <person name="Jetten M.S.M."/>
            <person name="Welte C.U."/>
        </authorList>
    </citation>
    <scope>NUCLEOTIDE SEQUENCE</scope>
    <source>
        <strain evidence="1">MAG_39</strain>
    </source>
</reference>
<dbReference type="Pfam" id="PF04390">
    <property type="entry name" value="LptE"/>
    <property type="match status" value="1"/>
</dbReference>
<comment type="caution">
    <text evidence="1">The sequence shown here is derived from an EMBL/GenBank/DDBJ whole genome shotgun (WGS) entry which is preliminary data.</text>
</comment>
<evidence type="ECO:0000313" key="1">
    <source>
        <dbReference type="EMBL" id="MBZ0155450.1"/>
    </source>
</evidence>
<dbReference type="Proteomes" id="UP000705867">
    <property type="component" value="Unassembled WGS sequence"/>
</dbReference>
<organism evidence="1 2">
    <name type="scientific">Candidatus Nitrobium versatile</name>
    <dbReference type="NCBI Taxonomy" id="2884831"/>
    <lineage>
        <taxon>Bacteria</taxon>
        <taxon>Pseudomonadati</taxon>
        <taxon>Nitrospirota</taxon>
        <taxon>Nitrospiria</taxon>
        <taxon>Nitrospirales</taxon>
        <taxon>Nitrospiraceae</taxon>
        <taxon>Candidatus Nitrobium</taxon>
    </lineage>
</organism>
<dbReference type="EMBL" id="JAIOIV010000033">
    <property type="protein sequence ID" value="MBZ0155450.1"/>
    <property type="molecule type" value="Genomic_DNA"/>
</dbReference>
<dbReference type="InterPro" id="IPR007485">
    <property type="entry name" value="LPS_assembly_LptE"/>
</dbReference>
<dbReference type="AlphaFoldDB" id="A0A953JAB9"/>
<gene>
    <name evidence="1" type="ORF">K8I29_04440</name>
</gene>
<sequence>MHRGIQASSFLPALLVALGLFLGGCGYTLQTRADLPFEAVSLGKIDNRTTEPKLQDRFNRLLAETLSEYGFLVTRSARYALEGEVTQFLLRPTVELSSVATQYEVIIRASFRLVDRETGRVTPVLADSPYITYFNSVGKLESVLAQKELSSRDALKNLSQAIVTTIIYSVPENFSSLLLTAQDIRNPGGLVLKLKAQQDPLSRYIMTRLSEGMRQEIENYSGSGLSEAFKGSLAGELNALLQGASLYEEGRFAHVPLTGETRELAARDPKSSDRVLLNRLLLQEAYPAEIAPYQKGRRQ</sequence>
<protein>
    <recommendedName>
        <fullName evidence="3">Lipoprotein</fullName>
    </recommendedName>
</protein>
<reference evidence="1" key="2">
    <citation type="submission" date="2021-08" db="EMBL/GenBank/DDBJ databases">
        <authorList>
            <person name="Dalcin Martins P."/>
        </authorList>
    </citation>
    <scope>NUCLEOTIDE SEQUENCE</scope>
    <source>
        <strain evidence="1">MAG_39</strain>
    </source>
</reference>
<dbReference type="Gene3D" id="3.30.160.150">
    <property type="entry name" value="Lipoprotein like domain"/>
    <property type="match status" value="1"/>
</dbReference>
<name>A0A953JAB9_9BACT</name>